<accession>A0A0G4J531</accession>
<dbReference type="SMART" id="SM00248">
    <property type="entry name" value="ANK"/>
    <property type="match status" value="5"/>
</dbReference>
<dbReference type="SUPFAM" id="SSF48403">
    <property type="entry name" value="Ankyrin repeat"/>
    <property type="match status" value="1"/>
</dbReference>
<dbReference type="Pfam" id="PF12796">
    <property type="entry name" value="Ank_2"/>
    <property type="match status" value="2"/>
</dbReference>
<evidence type="ECO:0000313" key="5">
    <source>
        <dbReference type="EMBL" id="SPQ94832.1"/>
    </source>
</evidence>
<reference evidence="4 6" key="1">
    <citation type="submission" date="2015-02" db="EMBL/GenBank/DDBJ databases">
        <authorList>
            <person name="Chooi Y.-H."/>
        </authorList>
    </citation>
    <scope>NUCLEOTIDE SEQUENCE [LARGE SCALE GENOMIC DNA]</scope>
    <source>
        <strain evidence="4">E3</strain>
    </source>
</reference>
<feature type="repeat" description="ANK" evidence="3">
    <location>
        <begin position="98"/>
        <end position="130"/>
    </location>
</feature>
<proteinExistence type="predicted"/>
<dbReference type="EMBL" id="CDSF01000133">
    <property type="protein sequence ID" value="CEP02708.1"/>
    <property type="molecule type" value="Genomic_DNA"/>
</dbReference>
<dbReference type="InterPro" id="IPR036770">
    <property type="entry name" value="Ankyrin_rpt-contain_sf"/>
</dbReference>
<dbReference type="GO" id="GO:0085020">
    <property type="term" value="P:protein K6-linked ubiquitination"/>
    <property type="evidence" value="ECO:0007669"/>
    <property type="project" value="TreeGrafter"/>
</dbReference>
<dbReference type="PROSITE" id="PS50297">
    <property type="entry name" value="ANK_REP_REGION"/>
    <property type="match status" value="4"/>
</dbReference>
<evidence type="ECO:0000313" key="7">
    <source>
        <dbReference type="Proteomes" id="UP000290189"/>
    </source>
</evidence>
<keyword evidence="6" id="KW-1185">Reference proteome</keyword>
<dbReference type="OrthoDB" id="194358at2759"/>
<geneLocation type="mitochondrion" evidence="5"/>
<dbReference type="PANTHER" id="PTHR24171">
    <property type="entry name" value="ANKYRIN REPEAT DOMAIN-CONTAINING PROTEIN 39-RELATED"/>
    <property type="match status" value="1"/>
</dbReference>
<feature type="repeat" description="ANK" evidence="3">
    <location>
        <begin position="131"/>
        <end position="163"/>
    </location>
</feature>
<dbReference type="Proteomes" id="UP000039324">
    <property type="component" value="Unassembled WGS sequence"/>
</dbReference>
<dbReference type="EMBL" id="OVEO01000003">
    <property type="protein sequence ID" value="SPQ94832.1"/>
    <property type="molecule type" value="Genomic_DNA"/>
</dbReference>
<organism evidence="4 6">
    <name type="scientific">Plasmodiophora brassicae</name>
    <name type="common">Clubroot disease agent</name>
    <dbReference type="NCBI Taxonomy" id="37360"/>
    <lineage>
        <taxon>Eukaryota</taxon>
        <taxon>Sar</taxon>
        <taxon>Rhizaria</taxon>
        <taxon>Endomyxa</taxon>
        <taxon>Phytomyxea</taxon>
        <taxon>Plasmodiophorida</taxon>
        <taxon>Plasmodiophoridae</taxon>
        <taxon>Plasmodiophora</taxon>
    </lineage>
</organism>
<dbReference type="PANTHER" id="PTHR24171:SF8">
    <property type="entry name" value="BRCA1-ASSOCIATED RING DOMAIN PROTEIN 1"/>
    <property type="match status" value="1"/>
</dbReference>
<dbReference type="InterPro" id="IPR002110">
    <property type="entry name" value="Ankyrin_rpt"/>
</dbReference>
<dbReference type="Gene3D" id="1.25.40.20">
    <property type="entry name" value="Ankyrin repeat-containing domain"/>
    <property type="match status" value="2"/>
</dbReference>
<reference evidence="5 7" key="2">
    <citation type="submission" date="2018-03" db="EMBL/GenBank/DDBJ databases">
        <authorList>
            <person name="Fogelqvist J."/>
        </authorList>
    </citation>
    <scope>NUCLEOTIDE SEQUENCE [LARGE SCALE GENOMIC DNA]</scope>
</reference>
<gene>
    <name evidence="4" type="ORF">PBRA_002675</name>
    <name evidence="5" type="ORF">PLBR_LOCUS2047</name>
</gene>
<evidence type="ECO:0000313" key="4">
    <source>
        <dbReference type="EMBL" id="CEP02708.1"/>
    </source>
</evidence>
<keyword evidence="2 3" id="KW-0040">ANK repeat</keyword>
<evidence type="ECO:0000256" key="3">
    <source>
        <dbReference type="PROSITE-ProRule" id="PRU00023"/>
    </source>
</evidence>
<evidence type="ECO:0000256" key="2">
    <source>
        <dbReference type="ARBA" id="ARBA00023043"/>
    </source>
</evidence>
<keyword evidence="1" id="KW-0677">Repeat</keyword>
<dbReference type="Proteomes" id="UP000290189">
    <property type="component" value="Unassembled WGS sequence"/>
</dbReference>
<evidence type="ECO:0000313" key="6">
    <source>
        <dbReference type="Proteomes" id="UP000039324"/>
    </source>
</evidence>
<feature type="repeat" description="ANK" evidence="3">
    <location>
        <begin position="65"/>
        <end position="97"/>
    </location>
</feature>
<dbReference type="STRING" id="37360.A0A0G4J531"/>
<protein>
    <submittedName>
        <fullName evidence="4">Uncharacterized protein</fullName>
    </submittedName>
</protein>
<keyword evidence="5" id="KW-0496">Mitochondrion</keyword>
<name>A0A0G4J531_PLABS</name>
<evidence type="ECO:0000256" key="1">
    <source>
        <dbReference type="ARBA" id="ARBA00022737"/>
    </source>
</evidence>
<dbReference type="OMA" id="HEAVYYN"/>
<feature type="repeat" description="ANK" evidence="3">
    <location>
        <begin position="198"/>
        <end position="230"/>
    </location>
</feature>
<dbReference type="GO" id="GO:0004842">
    <property type="term" value="F:ubiquitin-protein transferase activity"/>
    <property type="evidence" value="ECO:0007669"/>
    <property type="project" value="TreeGrafter"/>
</dbReference>
<dbReference type="PROSITE" id="PS50088">
    <property type="entry name" value="ANK_REPEAT"/>
    <property type="match status" value="4"/>
</dbReference>
<sequence length="253" mass="26043">MAAGGKVSSEPAPSGAGVAGLQKHIDSIVDLHRAAQLNNVPALQRCTGANNPKQQVPSLDTVDRTGMTPLIVAARHNSINAAAWLIDHGANVNAAGFAGKTALMHAVQCGHLGVAELLISRNADVNCVDGQGLTPLMAASAAGSMQLIDLLATHGAQINVQSKTNSTALMMAVLSTQTAIVELIVTKLGAALTAQNSHGQTALHLAVRIECAALVDKLLRLGCDPNAVDGDGKRPVDLASNTIRQTVQWEAAQ</sequence>
<dbReference type="AlphaFoldDB" id="A0A0G4J531"/>